<protein>
    <submittedName>
        <fullName evidence="1">Flavin-dependent monooxygenase, oxygenase subunit HsaA</fullName>
        <ecNumber evidence="1">1.14.14.12</ecNumber>
    </submittedName>
</protein>
<name>A0AC61Y5Q9_9FLAO</name>
<sequence length="362" mass="41346">MWKAAIEAIQQNNTEWLHKNRLIFQQFFFQQNLKPQGQLSKEALTHHYQGKLFKLFLAEDYQGLALDLHQGAKWIENASFLDGNWGWLLGIGVGGAYFADYCDEEIAQQYFSAENAIVAGSGKPCDQAKPAENGFEITGNWKYCSGSEQASFFTAVTLVDKKPQAFIIPTSLAKIKQDWNAIGLPLTCSHSIEVEKALIPKNYFFDLSQPPRKNNYPISTYSFLGFAMACFAPVITGITKSLFHDAENFLTTKKDVWQTYQPERFQLISKKIEKVKIEIEKRSDTFYQVVEKSWNSHLQQKNTLQDELMNSGQNLADYCYAEACAIIPLLGMDAIEKTAEIQKQFQDLQTAYQHMIFRSFNL</sequence>
<gene>
    <name evidence="1" type="primary">hsaA</name>
    <name evidence="1" type="ORF">FVB9532_01091</name>
</gene>
<accession>A0AC61Y5Q9</accession>
<dbReference type="EMBL" id="CABVMM010000003">
    <property type="protein sequence ID" value="VVU99830.1"/>
    <property type="molecule type" value="Genomic_DNA"/>
</dbReference>
<reference evidence="1" key="1">
    <citation type="submission" date="2019-09" db="EMBL/GenBank/DDBJ databases">
        <authorList>
            <person name="Rodrigo-Torres L."/>
            <person name="Arahal R. D."/>
            <person name="Lucena T."/>
        </authorList>
    </citation>
    <scope>NUCLEOTIDE SEQUENCE</scope>
    <source>
        <strain evidence="1">ISS653</strain>
    </source>
</reference>
<keyword evidence="1" id="KW-0503">Monooxygenase</keyword>
<keyword evidence="2" id="KW-1185">Reference proteome</keyword>
<evidence type="ECO:0000313" key="1">
    <source>
        <dbReference type="EMBL" id="VVU99830.1"/>
    </source>
</evidence>
<keyword evidence="1" id="KW-0560">Oxidoreductase</keyword>
<dbReference type="EC" id="1.14.14.12" evidence="1"/>
<organism evidence="1 2">
    <name type="scientific">Mesonia oceanica</name>
    <dbReference type="NCBI Taxonomy" id="2687242"/>
    <lineage>
        <taxon>Bacteria</taxon>
        <taxon>Pseudomonadati</taxon>
        <taxon>Bacteroidota</taxon>
        <taxon>Flavobacteriia</taxon>
        <taxon>Flavobacteriales</taxon>
        <taxon>Flavobacteriaceae</taxon>
        <taxon>Mesonia</taxon>
    </lineage>
</organism>
<proteinExistence type="predicted"/>
<comment type="caution">
    <text evidence="1">The sequence shown here is derived from an EMBL/GenBank/DDBJ whole genome shotgun (WGS) entry which is preliminary data.</text>
</comment>
<dbReference type="Proteomes" id="UP000356253">
    <property type="component" value="Unassembled WGS sequence"/>
</dbReference>
<evidence type="ECO:0000313" key="2">
    <source>
        <dbReference type="Proteomes" id="UP000356253"/>
    </source>
</evidence>